<evidence type="ECO:0000313" key="7">
    <source>
        <dbReference type="EMBL" id="MBF0939829.1"/>
    </source>
</evidence>
<name>A0A929QXE5_9ACTO</name>
<reference evidence="7" key="1">
    <citation type="submission" date="2020-04" db="EMBL/GenBank/DDBJ databases">
        <title>Deep metagenomics examines the oral microbiome during advanced dental caries in children, revealing novel taxa and co-occurrences with host molecules.</title>
        <authorList>
            <person name="Baker J.L."/>
            <person name="Morton J.T."/>
            <person name="Dinis M."/>
            <person name="Alvarez R."/>
            <person name="Tran N.C."/>
            <person name="Knight R."/>
            <person name="Edlund A."/>
        </authorList>
    </citation>
    <scope>NUCLEOTIDE SEQUENCE</scope>
    <source>
        <strain evidence="7">JCVI_32_bin.64</strain>
    </source>
</reference>
<comment type="subcellular location">
    <subcellularLocation>
        <location evidence="1">Cell membrane</location>
        <topology evidence="1">Multi-pass membrane protein</topology>
    </subcellularLocation>
</comment>
<dbReference type="Pfam" id="PF00664">
    <property type="entry name" value="ABC_membrane"/>
    <property type="match status" value="1"/>
</dbReference>
<keyword evidence="3 5" id="KW-1133">Transmembrane helix</keyword>
<evidence type="ECO:0000313" key="8">
    <source>
        <dbReference type="Proteomes" id="UP000718630"/>
    </source>
</evidence>
<dbReference type="EMBL" id="JABZFZ010000105">
    <property type="protein sequence ID" value="MBF0939829.1"/>
    <property type="molecule type" value="Genomic_DNA"/>
</dbReference>
<evidence type="ECO:0000259" key="6">
    <source>
        <dbReference type="PROSITE" id="PS50929"/>
    </source>
</evidence>
<sequence length="154" mass="16617">MLIRLLRAHLRPYTWLLIGVVVLQFAEVMASLYLPTLNADIIDKGVATGDTGYIWRTGAFMLAVSALQGICSVLATYLAARASMGMGRDLRGAVFERVSGFSEREITRFGAGSLITRNTNDIQQVQMLVMMSCTIAVTAPIMAIGGIIMAVSKA</sequence>
<protein>
    <submittedName>
        <fullName evidence="7">ABC transporter ATP-binding protein</fullName>
    </submittedName>
</protein>
<feature type="non-terminal residue" evidence="7">
    <location>
        <position position="154"/>
    </location>
</feature>
<keyword evidence="2 5" id="KW-0812">Transmembrane</keyword>
<comment type="caution">
    <text evidence="7">The sequence shown here is derived from an EMBL/GenBank/DDBJ whole genome shotgun (WGS) entry which is preliminary data.</text>
</comment>
<dbReference type="Proteomes" id="UP000718630">
    <property type="component" value="Unassembled WGS sequence"/>
</dbReference>
<keyword evidence="7" id="KW-0547">Nucleotide-binding</keyword>
<dbReference type="SUPFAM" id="SSF90123">
    <property type="entry name" value="ABC transporter transmembrane region"/>
    <property type="match status" value="1"/>
</dbReference>
<evidence type="ECO:0000256" key="4">
    <source>
        <dbReference type="ARBA" id="ARBA00023136"/>
    </source>
</evidence>
<dbReference type="AlphaFoldDB" id="A0A929QXE5"/>
<feature type="domain" description="ABC transmembrane type-1" evidence="6">
    <location>
        <begin position="18"/>
        <end position="154"/>
    </location>
</feature>
<dbReference type="GO" id="GO:0140359">
    <property type="term" value="F:ABC-type transporter activity"/>
    <property type="evidence" value="ECO:0007669"/>
    <property type="project" value="InterPro"/>
</dbReference>
<evidence type="ECO:0000256" key="5">
    <source>
        <dbReference type="SAM" id="Phobius"/>
    </source>
</evidence>
<dbReference type="InterPro" id="IPR011527">
    <property type="entry name" value="ABC1_TM_dom"/>
</dbReference>
<feature type="transmembrane region" description="Helical" evidence="5">
    <location>
        <begin position="127"/>
        <end position="151"/>
    </location>
</feature>
<dbReference type="GO" id="GO:0005886">
    <property type="term" value="C:plasma membrane"/>
    <property type="evidence" value="ECO:0007669"/>
    <property type="project" value="UniProtKB-SubCell"/>
</dbReference>
<dbReference type="PROSITE" id="PS50929">
    <property type="entry name" value="ABC_TM1F"/>
    <property type="match status" value="1"/>
</dbReference>
<dbReference type="GO" id="GO:0005524">
    <property type="term" value="F:ATP binding"/>
    <property type="evidence" value="ECO:0007669"/>
    <property type="project" value="UniProtKB-KW"/>
</dbReference>
<feature type="transmembrane region" description="Helical" evidence="5">
    <location>
        <begin position="12"/>
        <end position="33"/>
    </location>
</feature>
<evidence type="ECO:0000256" key="2">
    <source>
        <dbReference type="ARBA" id="ARBA00022692"/>
    </source>
</evidence>
<keyword evidence="7" id="KW-0067">ATP-binding</keyword>
<feature type="transmembrane region" description="Helical" evidence="5">
    <location>
        <begin position="53"/>
        <end position="80"/>
    </location>
</feature>
<dbReference type="Gene3D" id="1.20.1560.10">
    <property type="entry name" value="ABC transporter type 1, transmembrane domain"/>
    <property type="match status" value="1"/>
</dbReference>
<evidence type="ECO:0000256" key="3">
    <source>
        <dbReference type="ARBA" id="ARBA00022989"/>
    </source>
</evidence>
<accession>A0A929QXE5</accession>
<gene>
    <name evidence="7" type="ORF">HXK03_02995</name>
</gene>
<organism evidence="7 8">
    <name type="scientific">Schaalia georgiae</name>
    <dbReference type="NCBI Taxonomy" id="52768"/>
    <lineage>
        <taxon>Bacteria</taxon>
        <taxon>Bacillati</taxon>
        <taxon>Actinomycetota</taxon>
        <taxon>Actinomycetes</taxon>
        <taxon>Actinomycetales</taxon>
        <taxon>Actinomycetaceae</taxon>
        <taxon>Schaalia</taxon>
    </lineage>
</organism>
<evidence type="ECO:0000256" key="1">
    <source>
        <dbReference type="ARBA" id="ARBA00004651"/>
    </source>
</evidence>
<proteinExistence type="predicted"/>
<dbReference type="InterPro" id="IPR036640">
    <property type="entry name" value="ABC1_TM_sf"/>
</dbReference>
<keyword evidence="4 5" id="KW-0472">Membrane</keyword>